<accession>A0A1H6ETV2</accession>
<dbReference type="Proteomes" id="UP000236732">
    <property type="component" value="Unassembled WGS sequence"/>
</dbReference>
<sequence>MPLMVMVTRADYPDRAVARDLLLRLRLLHPQLTPTWADSAYSGVLVDWSKRSLRLTLKIVNRPPGQSGFVVLPRLMWNLICQAWHYGSAVDIDWPVPR</sequence>
<evidence type="ECO:0000313" key="1">
    <source>
        <dbReference type="EMBL" id="SEH00833.1"/>
    </source>
</evidence>
<name>A0A1H6ETV2_9ACTN</name>
<dbReference type="OrthoDB" id="3542657at2"/>
<proteinExistence type="predicted"/>
<protein>
    <recommendedName>
        <fullName evidence="3">Transposase DDE domain-containing protein</fullName>
    </recommendedName>
</protein>
<gene>
    <name evidence="1" type="ORF">SAMN05444920_11822</name>
</gene>
<evidence type="ECO:0000313" key="2">
    <source>
        <dbReference type="Proteomes" id="UP000236732"/>
    </source>
</evidence>
<evidence type="ECO:0008006" key="3">
    <source>
        <dbReference type="Google" id="ProtNLM"/>
    </source>
</evidence>
<keyword evidence="2" id="KW-1185">Reference proteome</keyword>
<dbReference type="EMBL" id="FNVT01000018">
    <property type="protein sequence ID" value="SEH00833.1"/>
    <property type="molecule type" value="Genomic_DNA"/>
</dbReference>
<organism evidence="1 2">
    <name type="scientific">Nonomuraea solani</name>
    <dbReference type="NCBI Taxonomy" id="1144553"/>
    <lineage>
        <taxon>Bacteria</taxon>
        <taxon>Bacillati</taxon>
        <taxon>Actinomycetota</taxon>
        <taxon>Actinomycetes</taxon>
        <taxon>Streptosporangiales</taxon>
        <taxon>Streptosporangiaceae</taxon>
        <taxon>Nonomuraea</taxon>
    </lineage>
</organism>
<reference evidence="1 2" key="1">
    <citation type="submission" date="2016-10" db="EMBL/GenBank/DDBJ databases">
        <authorList>
            <person name="de Groot N.N."/>
        </authorList>
    </citation>
    <scope>NUCLEOTIDE SEQUENCE [LARGE SCALE GENOMIC DNA]</scope>
    <source>
        <strain evidence="1 2">CGMCC 4.7037</strain>
    </source>
</reference>
<dbReference type="AlphaFoldDB" id="A0A1H6ETV2"/>